<reference evidence="8 9" key="1">
    <citation type="submission" date="2019-10" db="EMBL/GenBank/DDBJ databases">
        <title>Complete genome sequences for adaption low water activity.</title>
        <authorList>
            <person name="Zhao L."/>
            <person name="Zhong J."/>
        </authorList>
    </citation>
    <scope>NUCLEOTIDE SEQUENCE [LARGE SCALE GENOMIC DNA]</scope>
    <source>
        <strain evidence="8 9">FDU301</strain>
        <plasmid evidence="9">pfdu301e</plasmid>
    </source>
</reference>
<dbReference type="SMART" id="SM00448">
    <property type="entry name" value="REC"/>
    <property type="match status" value="1"/>
</dbReference>
<dbReference type="RefSeq" id="WP_171776392.1">
    <property type="nucleotide sequence ID" value="NZ_CP045267.1"/>
</dbReference>
<dbReference type="Gene3D" id="3.40.50.2300">
    <property type="match status" value="1"/>
</dbReference>
<dbReference type="SUPFAM" id="SSF46894">
    <property type="entry name" value="C-terminal effector domain of the bipartite response regulators"/>
    <property type="match status" value="1"/>
</dbReference>
<dbReference type="InterPro" id="IPR001789">
    <property type="entry name" value="Sig_transdc_resp-reg_receiver"/>
</dbReference>
<dbReference type="GO" id="GO:0003677">
    <property type="term" value="F:DNA binding"/>
    <property type="evidence" value="ECO:0007669"/>
    <property type="project" value="UniProtKB-KW"/>
</dbReference>
<dbReference type="PANTHER" id="PTHR45566">
    <property type="entry name" value="HTH-TYPE TRANSCRIPTIONAL REGULATOR YHJB-RELATED"/>
    <property type="match status" value="1"/>
</dbReference>
<protein>
    <submittedName>
        <fullName evidence="8">Response regulator</fullName>
    </submittedName>
</protein>
<dbReference type="GO" id="GO:0005737">
    <property type="term" value="C:cytoplasm"/>
    <property type="evidence" value="ECO:0007669"/>
    <property type="project" value="UniProtKB-SubCell"/>
</dbReference>
<dbReference type="InterPro" id="IPR058245">
    <property type="entry name" value="NreC/VraR/RcsB-like_REC"/>
</dbReference>
<dbReference type="SUPFAM" id="SSF52172">
    <property type="entry name" value="CheY-like"/>
    <property type="match status" value="1"/>
</dbReference>
<name>A0A6M6DJE5_PRIMG</name>
<keyword evidence="5" id="KW-0804">Transcription</keyword>
<dbReference type="InterPro" id="IPR000792">
    <property type="entry name" value="Tscrpt_reg_LuxR_C"/>
</dbReference>
<dbReference type="InterPro" id="IPR011006">
    <property type="entry name" value="CheY-like_superfamily"/>
</dbReference>
<evidence type="ECO:0000313" key="9">
    <source>
        <dbReference type="Proteomes" id="UP000501076"/>
    </source>
</evidence>
<organism evidence="8 9">
    <name type="scientific">Priestia megaterium</name>
    <name type="common">Bacillus megaterium</name>
    <dbReference type="NCBI Taxonomy" id="1404"/>
    <lineage>
        <taxon>Bacteria</taxon>
        <taxon>Bacillati</taxon>
        <taxon>Bacillota</taxon>
        <taxon>Bacilli</taxon>
        <taxon>Bacillales</taxon>
        <taxon>Bacillaceae</taxon>
        <taxon>Priestia</taxon>
    </lineage>
</organism>
<comment type="subcellular location">
    <subcellularLocation>
        <location evidence="1">Cytoplasm</location>
    </subcellularLocation>
</comment>
<dbReference type="Proteomes" id="UP000501076">
    <property type="component" value="Plasmid pFDU301E"/>
</dbReference>
<keyword evidence="4" id="KW-0238">DNA-binding</keyword>
<gene>
    <name evidence="8" type="ORF">FDZ14_00195</name>
</gene>
<feature type="modified residue" description="4-aspartylphosphate" evidence="6">
    <location>
        <position position="56"/>
    </location>
</feature>
<dbReference type="Pfam" id="PF00072">
    <property type="entry name" value="Response_reg"/>
    <property type="match status" value="1"/>
</dbReference>
<evidence type="ECO:0000259" key="7">
    <source>
        <dbReference type="PROSITE" id="PS50110"/>
    </source>
</evidence>
<evidence type="ECO:0000256" key="5">
    <source>
        <dbReference type="ARBA" id="ARBA00023163"/>
    </source>
</evidence>
<accession>A0A6M6DJE5</accession>
<dbReference type="PROSITE" id="PS50110">
    <property type="entry name" value="RESPONSE_REGULATORY"/>
    <property type="match status" value="1"/>
</dbReference>
<dbReference type="CDD" id="cd17535">
    <property type="entry name" value="REC_NarL-like"/>
    <property type="match status" value="1"/>
</dbReference>
<evidence type="ECO:0000256" key="1">
    <source>
        <dbReference type="ARBA" id="ARBA00004496"/>
    </source>
</evidence>
<dbReference type="GO" id="GO:0006355">
    <property type="term" value="P:regulation of DNA-templated transcription"/>
    <property type="evidence" value="ECO:0007669"/>
    <property type="project" value="InterPro"/>
</dbReference>
<proteinExistence type="predicted"/>
<keyword evidence="3" id="KW-0805">Transcription regulation</keyword>
<keyword evidence="2 6" id="KW-0597">Phosphoprotein</keyword>
<geneLocation type="plasmid" evidence="9">
    <name>pfdu301e</name>
</geneLocation>
<dbReference type="SMART" id="SM00421">
    <property type="entry name" value="HTH_LUXR"/>
    <property type="match status" value="1"/>
</dbReference>
<dbReference type="AlphaFoldDB" id="A0A6M6DJE5"/>
<dbReference type="EMBL" id="CP045267">
    <property type="protein sequence ID" value="QJX74670.1"/>
    <property type="molecule type" value="Genomic_DNA"/>
</dbReference>
<dbReference type="GO" id="GO:0000160">
    <property type="term" value="P:phosphorelay signal transduction system"/>
    <property type="evidence" value="ECO:0007669"/>
    <property type="project" value="InterPro"/>
</dbReference>
<dbReference type="InterPro" id="IPR051015">
    <property type="entry name" value="EvgA-like"/>
</dbReference>
<evidence type="ECO:0000256" key="2">
    <source>
        <dbReference type="ARBA" id="ARBA00022553"/>
    </source>
</evidence>
<evidence type="ECO:0000256" key="3">
    <source>
        <dbReference type="ARBA" id="ARBA00023015"/>
    </source>
</evidence>
<dbReference type="PANTHER" id="PTHR45566:SF1">
    <property type="entry name" value="HTH-TYPE TRANSCRIPTIONAL REGULATOR YHJB-RELATED"/>
    <property type="match status" value="1"/>
</dbReference>
<keyword evidence="8" id="KW-0614">Plasmid</keyword>
<sequence length="206" mass="23961">MKVINVLIVEDDSYWLDLLSEFLNKHEDINVTGKATTLEEIIKIISKVKVDLILMDIRISENESGIIFCSHISELYPKLKIIMLTGLQDIKMVKKSFAAGAVNYILKENYASIPQKIREAFSTFNPIEVLLEEFYLYKKEEILHNLTNSEREIYDLYEKGYKRSEIENILIKSTSTVKTQIHSILKKTNCKNMKQIKRKVKTRGIL</sequence>
<evidence type="ECO:0000313" key="8">
    <source>
        <dbReference type="EMBL" id="QJX74670.1"/>
    </source>
</evidence>
<evidence type="ECO:0000256" key="4">
    <source>
        <dbReference type="ARBA" id="ARBA00023125"/>
    </source>
</evidence>
<feature type="domain" description="Response regulatory" evidence="7">
    <location>
        <begin position="5"/>
        <end position="122"/>
    </location>
</feature>
<evidence type="ECO:0000256" key="6">
    <source>
        <dbReference type="PROSITE-ProRule" id="PRU00169"/>
    </source>
</evidence>
<dbReference type="InterPro" id="IPR016032">
    <property type="entry name" value="Sig_transdc_resp-reg_C-effctor"/>
</dbReference>